<name>A0A177Y8G1_9NOCA</name>
<dbReference type="Gene3D" id="1.20.1260.20">
    <property type="entry name" value="PPE superfamily"/>
    <property type="match status" value="1"/>
</dbReference>
<dbReference type="RefSeq" id="WP_068430694.1">
    <property type="nucleotide sequence ID" value="NZ_LVHI01000038.1"/>
</dbReference>
<sequence length="491" mass="47176">MSPEPEFVLSDLPGVMEKLDVALPSVLQGGSPLPLGLALGLDGVVSDISRRAGYAVRYDGPGGAADDVFDAMSHAEIYGKVSEFTPDTLQNMANNWRTIGGNASKDAGQFASDIGNVIGQDWQGAAAEAAGAGVQRYAVSAVELMIASHTFSGTIAAAHDALSDTKSSVPAPQPISKTDRVLDVFASVGNLVVPGSMKNSQFERDEAEEQARTIMKTLYQPAIRDASDRIPVLPRALDPLNGGEAGGSGSGSGHYVPYGGSSGSTWSGGGTPSSGGSLTGPQSDPDGRSGSTATTTPSTPQETTTQAAGWTPTSGDSAFGAPTASAAGNGAGGGSMPGGGSTSGGGSMLGAPVGGQGGAAGPGAAGPGFPRSNGRLGGGSGAGGMGGPGGFGAGPRGGSSLGGSAIGGSTLGGAPSGGPSGTGGSAGGVAGATTAQGRPGAPGMGAMAPGAGRSGTDGDDVHKTPGYLVDAINGDELIGTLPLVAPPVLGE</sequence>
<feature type="compositionally biased region" description="Gly residues" evidence="1">
    <location>
        <begin position="260"/>
        <end position="273"/>
    </location>
</feature>
<organism evidence="2 3">
    <name type="scientific">Rhodococcoides kyotonense</name>
    <dbReference type="NCBI Taxonomy" id="398843"/>
    <lineage>
        <taxon>Bacteria</taxon>
        <taxon>Bacillati</taxon>
        <taxon>Actinomycetota</taxon>
        <taxon>Actinomycetes</taxon>
        <taxon>Mycobacteriales</taxon>
        <taxon>Nocardiaceae</taxon>
        <taxon>Rhodococcoides</taxon>
    </lineage>
</organism>
<dbReference type="InterPro" id="IPR036689">
    <property type="entry name" value="ESAT-6-like_sf"/>
</dbReference>
<evidence type="ECO:0000256" key="1">
    <source>
        <dbReference type="SAM" id="MobiDB-lite"/>
    </source>
</evidence>
<dbReference type="EMBL" id="LVHI01000038">
    <property type="protein sequence ID" value="OAK51499.1"/>
    <property type="molecule type" value="Genomic_DNA"/>
</dbReference>
<dbReference type="AlphaFoldDB" id="A0A177Y8G1"/>
<evidence type="ECO:0008006" key="4">
    <source>
        <dbReference type="Google" id="ProtNLM"/>
    </source>
</evidence>
<dbReference type="Proteomes" id="UP000077519">
    <property type="component" value="Unassembled WGS sequence"/>
</dbReference>
<dbReference type="InterPro" id="IPR038332">
    <property type="entry name" value="PPE_sf"/>
</dbReference>
<feature type="compositionally biased region" description="Low complexity" evidence="1">
    <location>
        <begin position="431"/>
        <end position="451"/>
    </location>
</feature>
<feature type="compositionally biased region" description="Gly residues" evidence="1">
    <location>
        <begin position="375"/>
        <end position="430"/>
    </location>
</feature>
<accession>A0A177Y8G1</accession>
<evidence type="ECO:0000313" key="2">
    <source>
        <dbReference type="EMBL" id="OAK51499.1"/>
    </source>
</evidence>
<feature type="compositionally biased region" description="Gly residues" evidence="1">
    <location>
        <begin position="243"/>
        <end position="252"/>
    </location>
</feature>
<feature type="compositionally biased region" description="Gly residues" evidence="1">
    <location>
        <begin position="329"/>
        <end position="366"/>
    </location>
</feature>
<comment type="caution">
    <text evidence="2">The sequence shown here is derived from an EMBL/GenBank/DDBJ whole genome shotgun (WGS) entry which is preliminary data.</text>
</comment>
<keyword evidence="3" id="KW-1185">Reference proteome</keyword>
<protein>
    <recommendedName>
        <fullName evidence="4">PPE family protein</fullName>
    </recommendedName>
</protein>
<evidence type="ECO:0000313" key="3">
    <source>
        <dbReference type="Proteomes" id="UP000077519"/>
    </source>
</evidence>
<feature type="compositionally biased region" description="Low complexity" evidence="1">
    <location>
        <begin position="291"/>
        <end position="307"/>
    </location>
</feature>
<proteinExistence type="predicted"/>
<gene>
    <name evidence="2" type="ORF">A3K89_11190</name>
</gene>
<feature type="region of interest" description="Disordered" evidence="1">
    <location>
        <begin position="234"/>
        <end position="465"/>
    </location>
</feature>
<reference evidence="2 3" key="1">
    <citation type="submission" date="2016-03" db="EMBL/GenBank/DDBJ databases">
        <title>Genome sequence of Rhodococcus kyotonensis KB10.</title>
        <authorList>
            <person name="Jeong H."/>
            <person name="Hong C.E."/>
            <person name="Jo S.H."/>
            <person name="Park J.M."/>
        </authorList>
    </citation>
    <scope>NUCLEOTIDE SEQUENCE [LARGE SCALE GENOMIC DNA]</scope>
    <source>
        <strain evidence="2 3">KB10</strain>
    </source>
</reference>
<dbReference type="SUPFAM" id="SSF140453">
    <property type="entry name" value="EsxAB dimer-like"/>
    <property type="match status" value="1"/>
</dbReference>